<evidence type="ECO:0000313" key="3">
    <source>
        <dbReference type="Proteomes" id="UP001651880"/>
    </source>
</evidence>
<gene>
    <name evidence="2" type="ORF">LJD61_07605</name>
</gene>
<dbReference type="Pfam" id="PF16935">
    <property type="entry name" value="Hol_Tox"/>
    <property type="match status" value="1"/>
</dbReference>
<accession>A0ABT1NDT7</accession>
<dbReference type="RefSeq" id="WP_255226938.1">
    <property type="nucleotide sequence ID" value="NZ_JAJEKE010000005.1"/>
</dbReference>
<keyword evidence="3" id="KW-1185">Reference proteome</keyword>
<dbReference type="EMBL" id="JAJEKE010000005">
    <property type="protein sequence ID" value="MCQ1529418.1"/>
    <property type="molecule type" value="Genomic_DNA"/>
</dbReference>
<proteinExistence type="predicted"/>
<evidence type="ECO:0000256" key="1">
    <source>
        <dbReference type="SAM" id="Phobius"/>
    </source>
</evidence>
<name>A0ABT1NDT7_9FIRM</name>
<organism evidence="2 3">
    <name type="scientific">Lutispora saccharofermentans</name>
    <dbReference type="NCBI Taxonomy" id="3024236"/>
    <lineage>
        <taxon>Bacteria</taxon>
        <taxon>Bacillati</taxon>
        <taxon>Bacillota</taxon>
        <taxon>Clostridia</taxon>
        <taxon>Lutisporales</taxon>
        <taxon>Lutisporaceae</taxon>
        <taxon>Lutispora</taxon>
    </lineage>
</organism>
<dbReference type="Proteomes" id="UP001651880">
    <property type="component" value="Unassembled WGS sequence"/>
</dbReference>
<sequence length="29" mass="3305">MIEISDALDLIFTFGILIIALLSFHQKKN</sequence>
<keyword evidence="1" id="KW-0472">Membrane</keyword>
<keyword evidence="1" id="KW-0812">Transmembrane</keyword>
<keyword evidence="1" id="KW-1133">Transmembrane helix</keyword>
<reference evidence="2 3" key="1">
    <citation type="submission" date="2021-10" db="EMBL/GenBank/DDBJ databases">
        <title>Lutispora strain m25 sp. nov., a thermophilic, non-spore-forming bacterium isolated from a lab-scale methanogenic bioreactor digesting anaerobic sludge.</title>
        <authorList>
            <person name="El Houari A."/>
            <person name="Mcdonald J."/>
        </authorList>
    </citation>
    <scope>NUCLEOTIDE SEQUENCE [LARGE SCALE GENOMIC DNA]</scope>
    <source>
        <strain evidence="3">m25</strain>
    </source>
</reference>
<dbReference type="InterPro" id="IPR031616">
    <property type="entry name" value="BsrE-like"/>
</dbReference>
<protein>
    <submittedName>
        <fullName evidence="2">Holin-like toxin</fullName>
    </submittedName>
</protein>
<feature type="transmembrane region" description="Helical" evidence="1">
    <location>
        <begin position="7"/>
        <end position="25"/>
    </location>
</feature>
<evidence type="ECO:0000313" key="2">
    <source>
        <dbReference type="EMBL" id="MCQ1529418.1"/>
    </source>
</evidence>
<comment type="caution">
    <text evidence="2">The sequence shown here is derived from an EMBL/GenBank/DDBJ whole genome shotgun (WGS) entry which is preliminary data.</text>
</comment>